<reference evidence="1 2" key="1">
    <citation type="journal article" date="2022" name="Int. J. Syst. Evol. Microbiol.">
        <title>Miniphocaeibacter halophilus sp. nov., an ammonium-tolerant acetate-producing bacterium isolated from a biogas system.</title>
        <authorList>
            <person name="Schnurer A."/>
            <person name="Singh A."/>
            <person name="Bi S."/>
            <person name="Qiao W."/>
            <person name="Westerholm M."/>
        </authorList>
    </citation>
    <scope>NUCLEOTIDE SEQUENCE [LARGE SCALE GENOMIC DNA]</scope>
    <source>
        <strain evidence="1 2">AMB_01</strain>
    </source>
</reference>
<gene>
    <name evidence="1" type="ORF">JFY71_05825</name>
</gene>
<dbReference type="Proteomes" id="UP000595814">
    <property type="component" value="Chromosome"/>
</dbReference>
<proteinExistence type="predicted"/>
<sequence>MLEIKVRLIGLYRKIANSPEIVVEIEEETLGKPTTIYDLLKKISSYYGEEMESLLYTETGEVDDWSRIMINGKDIRFIEESEKILKPGDFVHIFSMAAGG</sequence>
<evidence type="ECO:0000313" key="2">
    <source>
        <dbReference type="Proteomes" id="UP000595814"/>
    </source>
</evidence>
<name>A0AC61MRQ3_9FIRM</name>
<accession>A0AC61MRQ3</accession>
<keyword evidence="2" id="KW-1185">Reference proteome</keyword>
<dbReference type="EMBL" id="CP066744">
    <property type="protein sequence ID" value="QQK06866.1"/>
    <property type="molecule type" value="Genomic_DNA"/>
</dbReference>
<evidence type="ECO:0000313" key="1">
    <source>
        <dbReference type="EMBL" id="QQK06866.1"/>
    </source>
</evidence>
<protein>
    <submittedName>
        <fullName evidence="1">MoaD/ThiS family protein</fullName>
    </submittedName>
</protein>
<organism evidence="1 2">
    <name type="scientific">Miniphocaeibacter halophilus</name>
    <dbReference type="NCBI Taxonomy" id="2931922"/>
    <lineage>
        <taxon>Bacteria</taxon>
        <taxon>Bacillati</taxon>
        <taxon>Bacillota</taxon>
        <taxon>Tissierellia</taxon>
        <taxon>Tissierellales</taxon>
        <taxon>Peptoniphilaceae</taxon>
        <taxon>Miniphocaeibacter</taxon>
    </lineage>
</organism>